<dbReference type="AlphaFoldDB" id="A0A5A9PJF3"/>
<keyword evidence="1" id="KW-0812">Transmembrane</keyword>
<keyword evidence="3" id="KW-1185">Reference proteome</keyword>
<organism evidence="2 3">
    <name type="scientific">Triplophysa tibetana</name>
    <dbReference type="NCBI Taxonomy" id="1572043"/>
    <lineage>
        <taxon>Eukaryota</taxon>
        <taxon>Metazoa</taxon>
        <taxon>Chordata</taxon>
        <taxon>Craniata</taxon>
        <taxon>Vertebrata</taxon>
        <taxon>Euteleostomi</taxon>
        <taxon>Actinopterygii</taxon>
        <taxon>Neopterygii</taxon>
        <taxon>Teleostei</taxon>
        <taxon>Ostariophysi</taxon>
        <taxon>Cypriniformes</taxon>
        <taxon>Nemacheilidae</taxon>
        <taxon>Triplophysa</taxon>
    </lineage>
</organism>
<gene>
    <name evidence="2" type="ORF">E1301_Tti001861</name>
</gene>
<comment type="caution">
    <text evidence="2">The sequence shown here is derived from an EMBL/GenBank/DDBJ whole genome shotgun (WGS) entry which is preliminary data.</text>
</comment>
<proteinExistence type="predicted"/>
<keyword evidence="1" id="KW-1133">Transmembrane helix</keyword>
<evidence type="ECO:0000313" key="3">
    <source>
        <dbReference type="Proteomes" id="UP000324632"/>
    </source>
</evidence>
<keyword evidence="1" id="KW-0472">Membrane</keyword>
<accession>A0A5A9PJF3</accession>
<evidence type="ECO:0000256" key="1">
    <source>
        <dbReference type="SAM" id="Phobius"/>
    </source>
</evidence>
<reference evidence="2 3" key="1">
    <citation type="journal article" date="2019" name="Mol. Ecol. Resour.">
        <title>Chromosome-level genome assembly of Triplophysa tibetana, a fish adapted to the harsh high-altitude environment of the Tibetan Plateau.</title>
        <authorList>
            <person name="Yang X."/>
            <person name="Liu H."/>
            <person name="Ma Z."/>
            <person name="Zou Y."/>
            <person name="Zou M."/>
            <person name="Mao Y."/>
            <person name="Li X."/>
            <person name="Wang H."/>
            <person name="Chen T."/>
            <person name="Wang W."/>
            <person name="Yang R."/>
        </authorList>
    </citation>
    <scope>NUCLEOTIDE SEQUENCE [LARGE SCALE GENOMIC DNA]</scope>
    <source>
        <strain evidence="2">TTIB1903HZAU</strain>
        <tissue evidence="2">Muscle</tissue>
    </source>
</reference>
<protein>
    <submittedName>
        <fullName evidence="2">Uncharacterized protein</fullName>
    </submittedName>
</protein>
<name>A0A5A9PJF3_9TELE</name>
<sequence>MGAFRDTVLTLKRAHATSSPLKVRLLIDSRVQSGLRDLCVAGRPLRLKRGSPVEQSARYKLHRIRASETNQSGHLMLTLPGIATKDIIADYSLKKRNEGVESSYEMAAFCFSLVLFTLFFWLKLYSVSLGRSKLCARDLKDALGGEGQAAADEREVIDFIK</sequence>
<evidence type="ECO:0000313" key="2">
    <source>
        <dbReference type="EMBL" id="KAA0721129.1"/>
    </source>
</evidence>
<feature type="transmembrane region" description="Helical" evidence="1">
    <location>
        <begin position="104"/>
        <end position="122"/>
    </location>
</feature>
<dbReference type="EMBL" id="SOYY01000005">
    <property type="protein sequence ID" value="KAA0721129.1"/>
    <property type="molecule type" value="Genomic_DNA"/>
</dbReference>
<dbReference type="Proteomes" id="UP000324632">
    <property type="component" value="Chromosome 5"/>
</dbReference>